<dbReference type="Proteomes" id="UP000240883">
    <property type="component" value="Unassembled WGS sequence"/>
</dbReference>
<dbReference type="STRING" id="1448308.A0A2T2NAP4"/>
<comment type="cofactor">
    <cofactor evidence="1 13">
        <name>heme</name>
        <dbReference type="ChEBI" id="CHEBI:30413"/>
    </cofactor>
</comment>
<evidence type="ECO:0000256" key="12">
    <source>
        <dbReference type="ARBA" id="ARBA00023136"/>
    </source>
</evidence>
<reference evidence="14 15" key="1">
    <citation type="journal article" date="2018" name="Front. Microbiol.">
        <title>Genome-Wide Analysis of Corynespora cassiicola Leaf Fall Disease Putative Effectors.</title>
        <authorList>
            <person name="Lopez D."/>
            <person name="Ribeiro S."/>
            <person name="Label P."/>
            <person name="Fumanal B."/>
            <person name="Venisse J.S."/>
            <person name="Kohler A."/>
            <person name="de Oliveira R.R."/>
            <person name="Labutti K."/>
            <person name="Lipzen A."/>
            <person name="Lail K."/>
            <person name="Bauer D."/>
            <person name="Ohm R.A."/>
            <person name="Barry K.W."/>
            <person name="Spatafora J."/>
            <person name="Grigoriev I.V."/>
            <person name="Martin F.M."/>
            <person name="Pujade-Renaud V."/>
        </authorList>
    </citation>
    <scope>NUCLEOTIDE SEQUENCE [LARGE SCALE GENOMIC DNA]</scope>
    <source>
        <strain evidence="14 15">Philippines</strain>
    </source>
</reference>
<dbReference type="InterPro" id="IPR001128">
    <property type="entry name" value="Cyt_P450"/>
</dbReference>
<sequence>MVIISKSYSIGKWIKNIGFIFNAPSQILRASAMLKYTRTFAIPSLGEHLVLVSGQDDIQAVCNSEEDVLSFHEAMTDRMKHYYTMWGFKHDQTDPHDNVPIRTVKVLLRMHIPILRPIISRKVHEGFERVLTKGRRRDGGTSVSLFNLSKSIVEETNVQVILGDRLGSNPECVKAAIRYSLDAVIAAEVCRQLPLMFTPVVAPLIMWWSVSMKRVAHFIQCEIESRKTQISCDRTSRKQYNDCIQWKMESSRTPAQKATPRLVAQIIGLVLASSHQMSMVLVYIIYALCDHPEYIECLRREINEATSQNPEDPIKHMPLLDSFLTEGSRLHPPDGLTVQRKVKQDFTLPSGGIIPAGNLVAIPVLAQSQDPKVFPRPQTFDGRRFLLQAHQDANTHAVSNFTDVRESYSSWGAPRKACPGRWYVSETLKHATIHLITNYDFELERPNASRYLHWTTAIFPRPDRRIFLYKL</sequence>
<dbReference type="EMBL" id="KZ678141">
    <property type="protein sequence ID" value="PSN62515.1"/>
    <property type="molecule type" value="Genomic_DNA"/>
</dbReference>
<keyword evidence="8" id="KW-1133">Transmembrane helix</keyword>
<keyword evidence="7 13" id="KW-0479">Metal-binding</keyword>
<dbReference type="PANTHER" id="PTHR46206">
    <property type="entry name" value="CYTOCHROME P450"/>
    <property type="match status" value="1"/>
</dbReference>
<evidence type="ECO:0000256" key="13">
    <source>
        <dbReference type="PIRSR" id="PIRSR602403-1"/>
    </source>
</evidence>
<evidence type="ECO:0000313" key="15">
    <source>
        <dbReference type="Proteomes" id="UP000240883"/>
    </source>
</evidence>
<dbReference type="AlphaFoldDB" id="A0A2T2NAP4"/>
<dbReference type="GO" id="GO:0020037">
    <property type="term" value="F:heme binding"/>
    <property type="evidence" value="ECO:0007669"/>
    <property type="project" value="InterPro"/>
</dbReference>
<dbReference type="Pfam" id="PF00067">
    <property type="entry name" value="p450"/>
    <property type="match status" value="1"/>
</dbReference>
<keyword evidence="10 13" id="KW-0408">Iron</keyword>
<dbReference type="PRINTS" id="PR00465">
    <property type="entry name" value="EP450IV"/>
</dbReference>
<protein>
    <submittedName>
        <fullName evidence="14">Cytochrome P450</fullName>
    </submittedName>
</protein>
<evidence type="ECO:0000256" key="4">
    <source>
        <dbReference type="ARBA" id="ARBA00010617"/>
    </source>
</evidence>
<comment type="similarity">
    <text evidence="4">Belongs to the cytochrome P450 family.</text>
</comment>
<evidence type="ECO:0000256" key="2">
    <source>
        <dbReference type="ARBA" id="ARBA00004370"/>
    </source>
</evidence>
<keyword evidence="9" id="KW-0560">Oxidoreductase</keyword>
<evidence type="ECO:0000256" key="5">
    <source>
        <dbReference type="ARBA" id="ARBA00022617"/>
    </source>
</evidence>
<evidence type="ECO:0000256" key="8">
    <source>
        <dbReference type="ARBA" id="ARBA00022989"/>
    </source>
</evidence>
<dbReference type="GO" id="GO:0016020">
    <property type="term" value="C:membrane"/>
    <property type="evidence" value="ECO:0007669"/>
    <property type="project" value="UniProtKB-SubCell"/>
</dbReference>
<keyword evidence="6" id="KW-0812">Transmembrane</keyword>
<proteinExistence type="inferred from homology"/>
<evidence type="ECO:0000313" key="14">
    <source>
        <dbReference type="EMBL" id="PSN62515.1"/>
    </source>
</evidence>
<dbReference type="SUPFAM" id="SSF48264">
    <property type="entry name" value="Cytochrome P450"/>
    <property type="match status" value="1"/>
</dbReference>
<comment type="subcellular location">
    <subcellularLocation>
        <location evidence="2">Membrane</location>
    </subcellularLocation>
</comment>
<dbReference type="GO" id="GO:0016705">
    <property type="term" value="F:oxidoreductase activity, acting on paired donors, with incorporation or reduction of molecular oxygen"/>
    <property type="evidence" value="ECO:0007669"/>
    <property type="project" value="InterPro"/>
</dbReference>
<dbReference type="OrthoDB" id="1844152at2759"/>
<dbReference type="InterPro" id="IPR036396">
    <property type="entry name" value="Cyt_P450_sf"/>
</dbReference>
<evidence type="ECO:0000256" key="7">
    <source>
        <dbReference type="ARBA" id="ARBA00022723"/>
    </source>
</evidence>
<evidence type="ECO:0000256" key="1">
    <source>
        <dbReference type="ARBA" id="ARBA00001971"/>
    </source>
</evidence>
<name>A0A2T2NAP4_CORCC</name>
<evidence type="ECO:0000256" key="6">
    <source>
        <dbReference type="ARBA" id="ARBA00022692"/>
    </source>
</evidence>
<dbReference type="PANTHER" id="PTHR46206:SF5">
    <property type="entry name" value="P450, PUTATIVE (EUROFUNG)-RELATED"/>
    <property type="match status" value="1"/>
</dbReference>
<dbReference type="InterPro" id="IPR002403">
    <property type="entry name" value="Cyt_P450_E_grp-IV"/>
</dbReference>
<organism evidence="14 15">
    <name type="scientific">Corynespora cassiicola Philippines</name>
    <dbReference type="NCBI Taxonomy" id="1448308"/>
    <lineage>
        <taxon>Eukaryota</taxon>
        <taxon>Fungi</taxon>
        <taxon>Dikarya</taxon>
        <taxon>Ascomycota</taxon>
        <taxon>Pezizomycotina</taxon>
        <taxon>Dothideomycetes</taxon>
        <taxon>Pleosporomycetidae</taxon>
        <taxon>Pleosporales</taxon>
        <taxon>Corynesporascaceae</taxon>
        <taxon>Corynespora</taxon>
    </lineage>
</organism>
<gene>
    <name evidence="14" type="ORF">BS50DRAFT_502164</name>
</gene>
<dbReference type="Gene3D" id="1.10.630.10">
    <property type="entry name" value="Cytochrome P450"/>
    <property type="match status" value="1"/>
</dbReference>
<evidence type="ECO:0000256" key="10">
    <source>
        <dbReference type="ARBA" id="ARBA00023004"/>
    </source>
</evidence>
<keyword evidence="15" id="KW-1185">Reference proteome</keyword>
<evidence type="ECO:0000256" key="9">
    <source>
        <dbReference type="ARBA" id="ARBA00023002"/>
    </source>
</evidence>
<comment type="pathway">
    <text evidence="3">Mycotoxin biosynthesis.</text>
</comment>
<keyword evidence="11" id="KW-0503">Monooxygenase</keyword>
<accession>A0A2T2NAP4</accession>
<dbReference type="GO" id="GO:0005506">
    <property type="term" value="F:iron ion binding"/>
    <property type="evidence" value="ECO:0007669"/>
    <property type="project" value="InterPro"/>
</dbReference>
<keyword evidence="5 13" id="KW-0349">Heme</keyword>
<keyword evidence="12" id="KW-0472">Membrane</keyword>
<feature type="binding site" description="axial binding residue" evidence="13">
    <location>
        <position position="418"/>
    </location>
    <ligand>
        <name>heme</name>
        <dbReference type="ChEBI" id="CHEBI:30413"/>
    </ligand>
    <ligandPart>
        <name>Fe</name>
        <dbReference type="ChEBI" id="CHEBI:18248"/>
    </ligandPart>
</feature>
<evidence type="ECO:0000256" key="11">
    <source>
        <dbReference type="ARBA" id="ARBA00023033"/>
    </source>
</evidence>
<evidence type="ECO:0000256" key="3">
    <source>
        <dbReference type="ARBA" id="ARBA00004685"/>
    </source>
</evidence>
<dbReference type="GO" id="GO:0004497">
    <property type="term" value="F:monooxygenase activity"/>
    <property type="evidence" value="ECO:0007669"/>
    <property type="project" value="UniProtKB-KW"/>
</dbReference>
<dbReference type="CDD" id="cd11041">
    <property type="entry name" value="CYP503A1-like"/>
    <property type="match status" value="1"/>
</dbReference>